<dbReference type="OrthoDB" id="10017899at2"/>
<reference evidence="2" key="1">
    <citation type="submission" date="2017-09" db="EMBL/GenBank/DDBJ databases">
        <authorList>
            <person name="Varghese N."/>
            <person name="Submissions S."/>
        </authorList>
    </citation>
    <scope>NUCLEOTIDE SEQUENCE [LARGE SCALE GENOMIC DNA]</scope>
    <source>
        <strain evidence="2">DSM 44270</strain>
    </source>
</reference>
<dbReference type="Proteomes" id="UP000219482">
    <property type="component" value="Unassembled WGS sequence"/>
</dbReference>
<accession>A0A286H0X3</accession>
<keyword evidence="2" id="KW-1185">Reference proteome</keyword>
<dbReference type="RefSeq" id="WP_143278478.1">
    <property type="nucleotide sequence ID" value="NZ_OCNK01000003.1"/>
</dbReference>
<evidence type="ECO:0000313" key="2">
    <source>
        <dbReference type="Proteomes" id="UP000219482"/>
    </source>
</evidence>
<evidence type="ECO:0000313" key="1">
    <source>
        <dbReference type="EMBL" id="SOE01423.1"/>
    </source>
</evidence>
<organism evidence="1 2">
    <name type="scientific">Blastococcus haudaquaticus</name>
    <dbReference type="NCBI Taxonomy" id="1938745"/>
    <lineage>
        <taxon>Bacteria</taxon>
        <taxon>Bacillati</taxon>
        <taxon>Actinomycetota</taxon>
        <taxon>Actinomycetes</taxon>
        <taxon>Geodermatophilales</taxon>
        <taxon>Geodermatophilaceae</taxon>
        <taxon>Blastococcus</taxon>
    </lineage>
</organism>
<dbReference type="EMBL" id="OCNK01000003">
    <property type="protein sequence ID" value="SOE01423.1"/>
    <property type="molecule type" value="Genomic_DNA"/>
</dbReference>
<gene>
    <name evidence="1" type="ORF">SAMN06272739_3154</name>
</gene>
<sequence length="126" mass="12932">MTTTLLRPDATRTPTTDVLRVLLDEVLSEVADDATDRYSSRTPAGRALLSLAALARRAAGALGADAGVALTSGPGVVVQRELAAATHLLDQAVGAAGGESPEVAEFVVPAQRLHAHLLQALAATDR</sequence>
<protein>
    <submittedName>
        <fullName evidence="1">Uncharacterized protein</fullName>
    </submittedName>
</protein>
<name>A0A286H0X3_9ACTN</name>
<dbReference type="AlphaFoldDB" id="A0A286H0X3"/>
<proteinExistence type="predicted"/>